<keyword evidence="1" id="KW-0472">Membrane</keyword>
<keyword evidence="3" id="KW-1185">Reference proteome</keyword>
<feature type="transmembrane region" description="Helical" evidence="1">
    <location>
        <begin position="45"/>
        <end position="63"/>
    </location>
</feature>
<keyword evidence="1" id="KW-0812">Transmembrane</keyword>
<sequence length="95" mass="10690">MRKCQNCNMPFSWSKVYKAFLGWVYKPVTCDNCGAEHKLTFEGRLLFVSLTGLPMLLFVIFFSPFTNHLATLGAGLAILSIGSLFVPYFVKFKVA</sequence>
<dbReference type="NCBIfam" id="TIGR04104">
    <property type="entry name" value="cxxc_20_cxxc"/>
    <property type="match status" value="1"/>
</dbReference>
<feature type="transmembrane region" description="Helical" evidence="1">
    <location>
        <begin position="69"/>
        <end position="90"/>
    </location>
</feature>
<name>A0ABZ0KSP3_9BACL</name>
<keyword evidence="1" id="KW-1133">Transmembrane helix</keyword>
<accession>A0ABZ0KSP3</accession>
<proteinExistence type="predicted"/>
<evidence type="ECO:0000256" key="1">
    <source>
        <dbReference type="SAM" id="Phobius"/>
    </source>
</evidence>
<evidence type="ECO:0000313" key="2">
    <source>
        <dbReference type="EMBL" id="WOV83003.1"/>
    </source>
</evidence>
<evidence type="ECO:0000313" key="3">
    <source>
        <dbReference type="Proteomes" id="UP001303532"/>
    </source>
</evidence>
<organism evidence="2 3">
    <name type="scientific">Sporosarcina jeotgali</name>
    <dbReference type="NCBI Taxonomy" id="3020056"/>
    <lineage>
        <taxon>Bacteria</taxon>
        <taxon>Bacillati</taxon>
        <taxon>Bacillota</taxon>
        <taxon>Bacilli</taxon>
        <taxon>Bacillales</taxon>
        <taxon>Caryophanaceae</taxon>
        <taxon>Sporosarcina</taxon>
    </lineage>
</organism>
<dbReference type="EMBL" id="CP116341">
    <property type="protein sequence ID" value="WOV83003.1"/>
    <property type="molecule type" value="Genomic_DNA"/>
</dbReference>
<evidence type="ECO:0008006" key="4">
    <source>
        <dbReference type="Google" id="ProtNLM"/>
    </source>
</evidence>
<dbReference type="Proteomes" id="UP001303532">
    <property type="component" value="Chromosome"/>
</dbReference>
<reference evidence="2 3" key="1">
    <citation type="submission" date="2023-01" db="EMBL/GenBank/DDBJ databases">
        <title>Sporosarcina sp. nov., isolated from Korean tranditional fermented seafood 'Jeotgal'.</title>
        <authorList>
            <person name="Yang A.-I."/>
        </authorList>
    </citation>
    <scope>NUCLEOTIDE SEQUENCE [LARGE SCALE GENOMIC DNA]</scope>
    <source>
        <strain evidence="2 3">B2O-1</strain>
    </source>
</reference>
<dbReference type="InterPro" id="IPR026369">
    <property type="entry name" value="CxxC_20_CxxC"/>
</dbReference>
<dbReference type="RefSeq" id="WP_323690675.1">
    <property type="nucleotide sequence ID" value="NZ_CP116341.1"/>
</dbReference>
<gene>
    <name evidence="2" type="ORF">PGH26_08610</name>
</gene>
<protein>
    <recommendedName>
        <fullName evidence="4">CXXC-20-CXXC protein</fullName>
    </recommendedName>
</protein>